<organism evidence="2 3">
    <name type="scientific">Botrytis hyacinthi</name>
    <dbReference type="NCBI Taxonomy" id="278943"/>
    <lineage>
        <taxon>Eukaryota</taxon>
        <taxon>Fungi</taxon>
        <taxon>Dikarya</taxon>
        <taxon>Ascomycota</taxon>
        <taxon>Pezizomycotina</taxon>
        <taxon>Leotiomycetes</taxon>
        <taxon>Helotiales</taxon>
        <taxon>Sclerotiniaceae</taxon>
        <taxon>Botrytis</taxon>
    </lineage>
</organism>
<keyword evidence="3" id="KW-1185">Reference proteome</keyword>
<feature type="region of interest" description="Disordered" evidence="1">
    <location>
        <begin position="52"/>
        <end position="176"/>
    </location>
</feature>
<evidence type="ECO:0000256" key="1">
    <source>
        <dbReference type="SAM" id="MobiDB-lite"/>
    </source>
</evidence>
<comment type="caution">
    <text evidence="2">The sequence shown here is derived from an EMBL/GenBank/DDBJ whole genome shotgun (WGS) entry which is preliminary data.</text>
</comment>
<reference evidence="2 3" key="1">
    <citation type="submission" date="2017-12" db="EMBL/GenBank/DDBJ databases">
        <title>Comparative genomics of Botrytis spp.</title>
        <authorList>
            <person name="Valero-Jimenez C.A."/>
            <person name="Tapia P."/>
            <person name="Veloso J."/>
            <person name="Silva-Moreno E."/>
            <person name="Staats M."/>
            <person name="Valdes J.H."/>
            <person name="Van Kan J.A.L."/>
        </authorList>
    </citation>
    <scope>NUCLEOTIDE SEQUENCE [LARGE SCALE GENOMIC DNA]</scope>
    <source>
        <strain evidence="2 3">Bh0001</strain>
    </source>
</reference>
<dbReference type="EMBL" id="PQXK01000008">
    <property type="protein sequence ID" value="TGO42417.1"/>
    <property type="molecule type" value="Genomic_DNA"/>
</dbReference>
<dbReference type="Proteomes" id="UP000297814">
    <property type="component" value="Unassembled WGS sequence"/>
</dbReference>
<feature type="region of interest" description="Disordered" evidence="1">
    <location>
        <begin position="1"/>
        <end position="31"/>
    </location>
</feature>
<feature type="compositionally biased region" description="Basic and acidic residues" evidence="1">
    <location>
        <begin position="85"/>
        <end position="107"/>
    </location>
</feature>
<feature type="compositionally biased region" description="Basic residues" evidence="1">
    <location>
        <begin position="17"/>
        <end position="26"/>
    </location>
</feature>
<name>A0A4Z1HBK5_9HELO</name>
<feature type="compositionally biased region" description="Basic and acidic residues" evidence="1">
    <location>
        <begin position="161"/>
        <end position="176"/>
    </location>
</feature>
<evidence type="ECO:0000313" key="2">
    <source>
        <dbReference type="EMBL" id="TGO42417.1"/>
    </source>
</evidence>
<sequence length="176" mass="19771">MSQELTGRKKTSNPTSKPKKVAPTKKKLPEFLDYDHVLGERNLDHAAIERDYFDNKNKASRQASQSKGGDSDSEDRQKFSASKNTIEDSRAKQRKEKEEKERTKRDLTPPSQYYQNDRDPTTRDSVEGMFGLPEDGWGVPRESKRTKKSGGAEEIGGLVGSRDDGQKHGGDEIVPC</sequence>
<dbReference type="AlphaFoldDB" id="A0A4Z1HBK5"/>
<proteinExistence type="predicted"/>
<accession>A0A4Z1HBK5</accession>
<evidence type="ECO:0000313" key="3">
    <source>
        <dbReference type="Proteomes" id="UP000297814"/>
    </source>
</evidence>
<protein>
    <submittedName>
        <fullName evidence="2">Uncharacterized protein</fullName>
    </submittedName>
</protein>
<gene>
    <name evidence="2" type="ORF">BHYA_0008g00060</name>
</gene>
<feature type="compositionally biased region" description="Basic and acidic residues" evidence="1">
    <location>
        <begin position="116"/>
        <end position="126"/>
    </location>
</feature>